<protein>
    <submittedName>
        <fullName evidence="2">Uncharacterized protein</fullName>
    </submittedName>
</protein>
<keyword evidence="3" id="KW-1185">Reference proteome</keyword>
<proteinExistence type="predicted"/>
<keyword evidence="1" id="KW-0472">Membrane</keyword>
<dbReference type="EMBL" id="CP108482">
    <property type="protein sequence ID" value="WUS61030.1"/>
    <property type="molecule type" value="Genomic_DNA"/>
</dbReference>
<gene>
    <name evidence="2" type="ORF">OG469_39390</name>
</gene>
<name>A0ABZ1WJC1_9ACTN</name>
<keyword evidence="1" id="KW-0812">Transmembrane</keyword>
<dbReference type="RefSeq" id="WP_329611690.1">
    <property type="nucleotide sequence ID" value="NZ_CP108482.1"/>
</dbReference>
<feature type="transmembrane region" description="Helical" evidence="1">
    <location>
        <begin position="23"/>
        <end position="46"/>
    </location>
</feature>
<organism evidence="2 3">
    <name type="scientific">Kitasatospora herbaricolor</name>
    <dbReference type="NCBI Taxonomy" id="68217"/>
    <lineage>
        <taxon>Bacteria</taxon>
        <taxon>Bacillati</taxon>
        <taxon>Actinomycetota</taxon>
        <taxon>Actinomycetes</taxon>
        <taxon>Kitasatosporales</taxon>
        <taxon>Streptomycetaceae</taxon>
        <taxon>Kitasatospora</taxon>
    </lineage>
</organism>
<accession>A0ABZ1WJC1</accession>
<evidence type="ECO:0000313" key="2">
    <source>
        <dbReference type="EMBL" id="WUS61030.1"/>
    </source>
</evidence>
<evidence type="ECO:0000256" key="1">
    <source>
        <dbReference type="SAM" id="Phobius"/>
    </source>
</evidence>
<reference evidence="2 3" key="1">
    <citation type="submission" date="2022-10" db="EMBL/GenBank/DDBJ databases">
        <title>The complete genomes of actinobacterial strains from the NBC collection.</title>
        <authorList>
            <person name="Joergensen T.S."/>
            <person name="Alvarez Arevalo M."/>
            <person name="Sterndorff E.B."/>
            <person name="Faurdal D."/>
            <person name="Vuksanovic O."/>
            <person name="Mourched A.-S."/>
            <person name="Charusanti P."/>
            <person name="Shaw S."/>
            <person name="Blin K."/>
            <person name="Weber T."/>
        </authorList>
    </citation>
    <scope>NUCLEOTIDE SEQUENCE [LARGE SCALE GENOMIC DNA]</scope>
    <source>
        <strain evidence="2 3">NBC_01247</strain>
    </source>
</reference>
<dbReference type="Proteomes" id="UP001432014">
    <property type="component" value="Chromosome"/>
</dbReference>
<keyword evidence="1" id="KW-1133">Transmembrane helix</keyword>
<evidence type="ECO:0000313" key="3">
    <source>
        <dbReference type="Proteomes" id="UP001432014"/>
    </source>
</evidence>
<sequence length="47" mass="5330">MQRSKEGGEIETLLNRLVRTPEFWAWAQKATVTLLGLLAMLIRFLAG</sequence>